<comment type="caution">
    <text evidence="1">The sequence shown here is derived from an EMBL/GenBank/DDBJ whole genome shotgun (WGS) entry which is preliminary data.</text>
</comment>
<evidence type="ECO:0000313" key="1">
    <source>
        <dbReference type="EMBL" id="GHB26597.1"/>
    </source>
</evidence>
<name>A0ABQ3E854_9HYPH</name>
<dbReference type="RefSeq" id="WP_209008914.1">
    <property type="nucleotide sequence ID" value="NZ_BMXE01000002.1"/>
</dbReference>
<protein>
    <recommendedName>
        <fullName evidence="3">Alpha/beta hydrolase</fullName>
    </recommendedName>
</protein>
<dbReference type="Gene3D" id="3.40.50.1820">
    <property type="entry name" value="alpha/beta hydrolase"/>
    <property type="match status" value="1"/>
</dbReference>
<dbReference type="EMBL" id="BMXE01000002">
    <property type="protein sequence ID" value="GHB26597.1"/>
    <property type="molecule type" value="Genomic_DNA"/>
</dbReference>
<dbReference type="Proteomes" id="UP000637980">
    <property type="component" value="Unassembled WGS sequence"/>
</dbReference>
<evidence type="ECO:0008006" key="3">
    <source>
        <dbReference type="Google" id="ProtNLM"/>
    </source>
</evidence>
<proteinExistence type="predicted"/>
<dbReference type="SUPFAM" id="SSF53474">
    <property type="entry name" value="alpha/beta-Hydrolases"/>
    <property type="match status" value="1"/>
</dbReference>
<dbReference type="InterPro" id="IPR029058">
    <property type="entry name" value="AB_hydrolase_fold"/>
</dbReference>
<keyword evidence="2" id="KW-1185">Reference proteome</keyword>
<gene>
    <name evidence="1" type="ORF">GCM10007094_13630</name>
</gene>
<organism evidence="1 2">
    <name type="scientific">Pseudovibrio japonicus</name>
    <dbReference type="NCBI Taxonomy" id="366534"/>
    <lineage>
        <taxon>Bacteria</taxon>
        <taxon>Pseudomonadati</taxon>
        <taxon>Pseudomonadota</taxon>
        <taxon>Alphaproteobacteria</taxon>
        <taxon>Hyphomicrobiales</taxon>
        <taxon>Stappiaceae</taxon>
        <taxon>Pseudovibrio</taxon>
    </lineage>
</organism>
<sequence>MSDYATFQQVSARGLEVKFQSGGHSGVLVVVFSQVRIPSGKFGLERLFAKTQHACVFVNDTRSQWYLNGEGTIDRAIDEAVAREKPERIIYYGASMGAYGALITGLRRQDGEIFAFSPELGLGTAGTQSAAYLEVAAPDQAELLALLSGSLRHPVHLFFGLFDWVDTSGYLAVRTLPSCDNRKCYGVAGPHALHDQLYSLNIVRQLIKTFQRDASKLLADRHLLAAPSVEDCEAFVQLGVTLAGGETIQFTNEPRLVSDNPGYALLKAEHLALQGRPLEGAQLLQDWHHILQNDAVMRTTPKRWRKSFLVRASELYLSSSNRRKAREALIECARHFPIDERMMQLAAQLELDVPATP</sequence>
<evidence type="ECO:0000313" key="2">
    <source>
        <dbReference type="Proteomes" id="UP000637980"/>
    </source>
</evidence>
<accession>A0ABQ3E854</accession>
<reference evidence="2" key="1">
    <citation type="journal article" date="2019" name="Int. J. Syst. Evol. Microbiol.">
        <title>The Global Catalogue of Microorganisms (GCM) 10K type strain sequencing project: providing services to taxonomists for standard genome sequencing and annotation.</title>
        <authorList>
            <consortium name="The Broad Institute Genomics Platform"/>
            <consortium name="The Broad Institute Genome Sequencing Center for Infectious Disease"/>
            <person name="Wu L."/>
            <person name="Ma J."/>
        </authorList>
    </citation>
    <scope>NUCLEOTIDE SEQUENCE [LARGE SCALE GENOMIC DNA]</scope>
    <source>
        <strain evidence="2">KCTC 12861</strain>
    </source>
</reference>